<feature type="domain" description="Metallo-beta-lactamase" evidence="1">
    <location>
        <begin position="9"/>
        <end position="68"/>
    </location>
</feature>
<evidence type="ECO:0000313" key="2">
    <source>
        <dbReference type="EMBL" id="PAV13391.1"/>
    </source>
</evidence>
<dbReference type="Gene3D" id="3.60.15.10">
    <property type="entry name" value="Ribonuclease Z/Hydroxyacylglutathione hydrolase-like"/>
    <property type="match status" value="1"/>
</dbReference>
<dbReference type="InterPro" id="IPR001279">
    <property type="entry name" value="Metallo-B-lactamas"/>
</dbReference>
<reference evidence="2 3" key="1">
    <citation type="journal article" date="2017" name="BMC Genomics">
        <title>Genomic analysis of methanogenic archaea reveals a shift towards energy conservation.</title>
        <authorList>
            <person name="Gilmore S.P."/>
            <person name="Henske J.K."/>
            <person name="Sexton J.A."/>
            <person name="Solomon K.V."/>
            <person name="Seppala S."/>
            <person name="Yoo J.I."/>
            <person name="Huyett L.M."/>
            <person name="Pressman A."/>
            <person name="Cogan J.Z."/>
            <person name="Kivenson V."/>
            <person name="Peng X."/>
            <person name="Tan Y."/>
            <person name="Valentine D.L."/>
            <person name="O'Malley M.A."/>
        </authorList>
    </citation>
    <scope>NUCLEOTIDE SEQUENCE [LARGE SCALE GENOMIC DNA]</scope>
    <source>
        <strain evidence="2 3">MC-15</strain>
    </source>
</reference>
<accession>A0A2A2HV43</accession>
<evidence type="ECO:0000259" key="1">
    <source>
        <dbReference type="Pfam" id="PF00753"/>
    </source>
</evidence>
<evidence type="ECO:0000313" key="3">
    <source>
        <dbReference type="Proteomes" id="UP000218164"/>
    </source>
</evidence>
<comment type="caution">
    <text evidence="2">The sequence shown here is derived from an EMBL/GenBank/DDBJ whole genome shotgun (WGS) entry which is preliminary data.</text>
</comment>
<organism evidence="2 3">
    <name type="scientific">Methanosarcina spelaei</name>
    <dbReference type="NCBI Taxonomy" id="1036679"/>
    <lineage>
        <taxon>Archaea</taxon>
        <taxon>Methanobacteriati</taxon>
        <taxon>Methanobacteriota</taxon>
        <taxon>Stenosarchaea group</taxon>
        <taxon>Methanomicrobia</taxon>
        <taxon>Methanosarcinales</taxon>
        <taxon>Methanosarcinaceae</taxon>
        <taxon>Methanosarcina</taxon>
    </lineage>
</organism>
<dbReference type="Proteomes" id="UP000218164">
    <property type="component" value="Unassembled WGS sequence"/>
</dbReference>
<dbReference type="SUPFAM" id="SSF56281">
    <property type="entry name" value="Metallo-hydrolase/oxidoreductase"/>
    <property type="match status" value="1"/>
</dbReference>
<dbReference type="EMBL" id="LMVP01000094">
    <property type="protein sequence ID" value="PAV13391.1"/>
    <property type="molecule type" value="Genomic_DNA"/>
</dbReference>
<gene>
    <name evidence="2" type="ORF">ASJ81_17945</name>
</gene>
<keyword evidence="3" id="KW-1185">Reference proteome</keyword>
<proteinExistence type="predicted"/>
<name>A0A2A2HV43_9EURY</name>
<dbReference type="AlphaFoldDB" id="A0A2A2HV43"/>
<sequence>MILVLEQAHGHICLYLHESKTLIAGDALFLQDGELVISHPTATLDMDQAKKSIKTLLDYDIDKIVCYHGGVYKDNIKETLKKISIN</sequence>
<dbReference type="InterPro" id="IPR036866">
    <property type="entry name" value="RibonucZ/Hydroxyglut_hydro"/>
</dbReference>
<protein>
    <recommendedName>
        <fullName evidence="1">Metallo-beta-lactamase domain-containing protein</fullName>
    </recommendedName>
</protein>
<dbReference type="Pfam" id="PF00753">
    <property type="entry name" value="Lactamase_B"/>
    <property type="match status" value="1"/>
</dbReference>